<evidence type="ECO:0000313" key="1">
    <source>
        <dbReference type="EMBL" id="KAJ2792221.1"/>
    </source>
</evidence>
<keyword evidence="1" id="KW-0547">Nucleotide-binding</keyword>
<dbReference type="EMBL" id="JANBUK010000044">
    <property type="protein sequence ID" value="KAJ2792221.1"/>
    <property type="molecule type" value="Genomic_DNA"/>
</dbReference>
<sequence length="819" mass="92446">MPKPSSKKDKQKKAEFVSATDKRKLRRSDETKVIEELGQRALELASSGPLTGVKLFTELPISESTLKGLERSHFVEMTEIQQKALPYALARRDVLGAAKTGSGKTLAFLIPVLEGLYRSRWTRFDGLGALVISPTRELAMQIFEVLCKIGRYHKFSAGLIIGGKKVDEEKEILGKMNILVCTPGRLLQHMDETAGFDCNNLQVLVLDEADRILDMGFKKTMNAIIANLPRQRQTLLFSATQTKSVKDLARLSLERPEYVGVHEMDKFSTPSKLSQYYMVVELPQKLDILFSFMKTHVKSKMIIFLSSGKQVRFVYETFCKIQPGIPLLHLHGKQKQMRRVEIFERFMKMTKAALFCTDIASRGLDFPAVDWVVQVDCPEDCDTYLHRVGRTARYDAAGKGLLLLTPGEAPAMSKLLAGKNIPIKEISAKSNKVMTVAKQLQHFCFQDPEIKYLGQRAFVTYVRSVFLQKNKSVFDVDSLPLDEFAESLGLPGAPKIKFVKKAAAKNKSYEFDNLLEPEERERLRLEHVAEIERENAAIDDAEGLPQAKTRVDKMFARKNAGVLTDHYQRLVDHVSDNDDDFITLKRADHALSDGSGSEDDSSEEEEEEEPVVKVIAVNPDTGLPVVIPNIPSQEMSKRQLRKVKEKIIKNTRNTKVVFDDDGNARSTYELMDEESFRKQGDVNTLVDEFQQRNRSIMEEIDVGDREVARQKRKEKRVAKKIREREEMDGNDEGGSVAVLKTSDDEDEVMYSSSDSDDEAAQPVVQKRASAYDDDSESEDSDVDRSHKKSRRGRVLEVDDSAMSLEDQEKLALRLLGGGD</sequence>
<keyword evidence="1" id="KW-0347">Helicase</keyword>
<dbReference type="Proteomes" id="UP001140066">
    <property type="component" value="Unassembled WGS sequence"/>
</dbReference>
<protein>
    <submittedName>
        <fullName evidence="1">ATP-dependent RNA helicase dbp4</fullName>
        <ecNumber evidence="1">3.6.4.13</ecNumber>
    </submittedName>
</protein>
<name>A0ACC1KN08_9FUNG</name>
<organism evidence="1 2">
    <name type="scientific">Coemansia linderi</name>
    <dbReference type="NCBI Taxonomy" id="2663919"/>
    <lineage>
        <taxon>Eukaryota</taxon>
        <taxon>Fungi</taxon>
        <taxon>Fungi incertae sedis</taxon>
        <taxon>Zoopagomycota</taxon>
        <taxon>Kickxellomycotina</taxon>
        <taxon>Kickxellomycetes</taxon>
        <taxon>Kickxellales</taxon>
        <taxon>Kickxellaceae</taxon>
        <taxon>Coemansia</taxon>
    </lineage>
</organism>
<accession>A0ACC1KN08</accession>
<evidence type="ECO:0000313" key="2">
    <source>
        <dbReference type="Proteomes" id="UP001140066"/>
    </source>
</evidence>
<keyword evidence="2" id="KW-1185">Reference proteome</keyword>
<comment type="caution">
    <text evidence="1">The sequence shown here is derived from an EMBL/GenBank/DDBJ whole genome shotgun (WGS) entry which is preliminary data.</text>
</comment>
<gene>
    <name evidence="1" type="primary">DBP4</name>
    <name evidence="1" type="ORF">GGI18_000570</name>
</gene>
<proteinExistence type="predicted"/>
<keyword evidence="1" id="KW-0378">Hydrolase</keyword>
<keyword evidence="1" id="KW-0067">ATP-binding</keyword>
<reference evidence="1" key="1">
    <citation type="submission" date="2022-07" db="EMBL/GenBank/DDBJ databases">
        <title>Phylogenomic reconstructions and comparative analyses of Kickxellomycotina fungi.</title>
        <authorList>
            <person name="Reynolds N.K."/>
            <person name="Stajich J.E."/>
            <person name="Barry K."/>
            <person name="Grigoriev I.V."/>
            <person name="Crous P."/>
            <person name="Smith M.E."/>
        </authorList>
    </citation>
    <scope>NUCLEOTIDE SEQUENCE</scope>
    <source>
        <strain evidence="1">BCRC 34191</strain>
    </source>
</reference>
<dbReference type="EC" id="3.6.4.13" evidence="1"/>